<dbReference type="Pfam" id="PF00001">
    <property type="entry name" value="7tm_1"/>
    <property type="match status" value="1"/>
</dbReference>
<keyword evidence="5 8" id="KW-0472">Membrane</keyword>
<dbReference type="PANTHER" id="PTHR24238">
    <property type="entry name" value="G-PROTEIN COUPLED RECEPTOR"/>
    <property type="match status" value="1"/>
</dbReference>
<feature type="transmembrane region" description="Helical" evidence="8">
    <location>
        <begin position="80"/>
        <end position="101"/>
    </location>
</feature>
<dbReference type="Gene3D" id="1.20.1070.10">
    <property type="entry name" value="Rhodopsin 7-helix transmembrane proteins"/>
    <property type="match status" value="1"/>
</dbReference>
<dbReference type="PRINTS" id="PR00237">
    <property type="entry name" value="GPCRRHODOPSN"/>
</dbReference>
<keyword evidence="10" id="KW-1185">Reference proteome</keyword>
<keyword evidence="3 8" id="KW-1133">Transmembrane helix</keyword>
<feature type="transmembrane region" description="Helical" evidence="8">
    <location>
        <begin position="205"/>
        <end position="227"/>
    </location>
</feature>
<evidence type="ECO:0000256" key="1">
    <source>
        <dbReference type="ARBA" id="ARBA00004141"/>
    </source>
</evidence>
<feature type="transmembrane region" description="Helical" evidence="8">
    <location>
        <begin position="305"/>
        <end position="323"/>
    </location>
</feature>
<feature type="domain" description="G-protein coupled receptors family 1 profile" evidence="9">
    <location>
        <begin position="60"/>
        <end position="320"/>
    </location>
</feature>
<evidence type="ECO:0000256" key="8">
    <source>
        <dbReference type="SAM" id="Phobius"/>
    </source>
</evidence>
<keyword evidence="2 8" id="KW-0812">Transmembrane</keyword>
<evidence type="ECO:0000256" key="4">
    <source>
        <dbReference type="ARBA" id="ARBA00023040"/>
    </source>
</evidence>
<dbReference type="PROSITE" id="PS50262">
    <property type="entry name" value="G_PROTEIN_RECEP_F1_2"/>
    <property type="match status" value="1"/>
</dbReference>
<keyword evidence="6 11" id="KW-0675">Receptor</keyword>
<organism evidence="10 11">
    <name type="scientific">Hydra vulgaris</name>
    <name type="common">Hydra</name>
    <name type="synonym">Hydra attenuata</name>
    <dbReference type="NCBI Taxonomy" id="6087"/>
    <lineage>
        <taxon>Eukaryota</taxon>
        <taxon>Metazoa</taxon>
        <taxon>Cnidaria</taxon>
        <taxon>Hydrozoa</taxon>
        <taxon>Hydroidolina</taxon>
        <taxon>Anthoathecata</taxon>
        <taxon>Aplanulata</taxon>
        <taxon>Hydridae</taxon>
        <taxon>Hydra</taxon>
    </lineage>
</organism>
<proteinExistence type="predicted"/>
<feature type="transmembrane region" description="Helical" evidence="8">
    <location>
        <begin position="162"/>
        <end position="185"/>
    </location>
</feature>
<evidence type="ECO:0000256" key="2">
    <source>
        <dbReference type="ARBA" id="ARBA00022692"/>
    </source>
</evidence>
<evidence type="ECO:0000256" key="3">
    <source>
        <dbReference type="ARBA" id="ARBA00022989"/>
    </source>
</evidence>
<evidence type="ECO:0000256" key="7">
    <source>
        <dbReference type="ARBA" id="ARBA00023224"/>
    </source>
</evidence>
<comment type="subcellular location">
    <subcellularLocation>
        <location evidence="1">Membrane</location>
        <topology evidence="1">Multi-pass membrane protein</topology>
    </subcellularLocation>
</comment>
<name>A0ABM4C4X8_HYDVU</name>
<feature type="transmembrane region" description="Helical" evidence="8">
    <location>
        <begin position="257"/>
        <end position="285"/>
    </location>
</feature>
<evidence type="ECO:0000256" key="5">
    <source>
        <dbReference type="ARBA" id="ARBA00023136"/>
    </source>
</evidence>
<feature type="transmembrane region" description="Helical" evidence="8">
    <location>
        <begin position="121"/>
        <end position="142"/>
    </location>
</feature>
<dbReference type="RefSeq" id="XP_065656629.1">
    <property type="nucleotide sequence ID" value="XM_065800557.1"/>
</dbReference>
<keyword evidence="4" id="KW-0297">G-protein coupled receptor</keyword>
<dbReference type="SUPFAM" id="SSF81321">
    <property type="entry name" value="Family A G protein-coupled receptor-like"/>
    <property type="match status" value="1"/>
</dbReference>
<reference evidence="11" key="1">
    <citation type="submission" date="2025-08" db="UniProtKB">
        <authorList>
            <consortium name="RefSeq"/>
        </authorList>
    </citation>
    <scope>IDENTIFICATION</scope>
</reference>
<evidence type="ECO:0000313" key="11">
    <source>
        <dbReference type="RefSeq" id="XP_065656629.1"/>
    </source>
</evidence>
<feature type="transmembrane region" description="Helical" evidence="8">
    <location>
        <begin position="44"/>
        <end position="68"/>
    </location>
</feature>
<protein>
    <submittedName>
        <fullName evidence="11">Bombesin receptor subtype-3</fullName>
    </submittedName>
</protein>
<gene>
    <name evidence="11" type="primary">LOC124814429</name>
</gene>
<keyword evidence="7" id="KW-0807">Transducer</keyword>
<evidence type="ECO:0000256" key="6">
    <source>
        <dbReference type="ARBA" id="ARBA00023170"/>
    </source>
</evidence>
<dbReference type="Proteomes" id="UP001652625">
    <property type="component" value="Chromosome 06"/>
</dbReference>
<dbReference type="CDD" id="cd00637">
    <property type="entry name" value="7tm_classA_rhodopsin-like"/>
    <property type="match status" value="1"/>
</dbReference>
<evidence type="ECO:0000259" key="9">
    <source>
        <dbReference type="PROSITE" id="PS50262"/>
    </source>
</evidence>
<dbReference type="InterPro" id="IPR017452">
    <property type="entry name" value="GPCR_Rhodpsn_7TM"/>
</dbReference>
<dbReference type="InterPro" id="IPR000276">
    <property type="entry name" value="GPCR_Rhodpsn"/>
</dbReference>
<sequence length="359" mass="40618">MNIINKSNYTSRSLTTVPKYSAGFLNTTPFGNTTALDITTPTKLVLYVTYAAILILGIAGNLGILYTLAKRKQPLKKYDIYVISLLIADLLSAIFLPMVSVQDYLTDGKEWYLLGRFGCKVFVPMNHLTMMVSTFMMVIIAVSRLRVLSRTTTVSHYRISALWKILVVWSIATASVAPYCNALNIDQNDNSCYDKWSSKEIKFAYYASHQIIATFLPGITLAIVYGISIYKLRKMKIPGENKRSFLRRKQMNKSMMLMFGSIAVIFFILTLPYTIAFSIIAIQQIYNNPVYTSNKAVYQRVIEGLYALSACSAAVNPFVYAYMHKDIKRKMTRKASQFSSLMRSSIHKGPRIVTTQTEN</sequence>
<evidence type="ECO:0000313" key="10">
    <source>
        <dbReference type="Proteomes" id="UP001652625"/>
    </source>
</evidence>
<accession>A0ABM4C4X8</accession>
<dbReference type="GeneID" id="124814429"/>